<proteinExistence type="predicted"/>
<dbReference type="RefSeq" id="WP_245754073.1">
    <property type="nucleotide sequence ID" value="NZ_FOEG01000013.1"/>
</dbReference>
<dbReference type="STRING" id="406100.SAMN04488052_11384"/>
<evidence type="ECO:0008006" key="3">
    <source>
        <dbReference type="Google" id="ProtNLM"/>
    </source>
</evidence>
<dbReference type="AlphaFoldDB" id="A0A1H8VM04"/>
<accession>A0A1H8VM04</accession>
<evidence type="ECO:0000313" key="1">
    <source>
        <dbReference type="EMBL" id="SEP16426.1"/>
    </source>
</evidence>
<name>A0A1H8VM04_9GAMM</name>
<dbReference type="EMBL" id="FOEG01000013">
    <property type="protein sequence ID" value="SEP16426.1"/>
    <property type="molecule type" value="Genomic_DNA"/>
</dbReference>
<dbReference type="InterPro" id="IPR021363">
    <property type="entry name" value="DUF2835"/>
</dbReference>
<organism evidence="1 2">
    <name type="scientific">Aquisalimonas asiatica</name>
    <dbReference type="NCBI Taxonomy" id="406100"/>
    <lineage>
        <taxon>Bacteria</taxon>
        <taxon>Pseudomonadati</taxon>
        <taxon>Pseudomonadota</taxon>
        <taxon>Gammaproteobacteria</taxon>
        <taxon>Chromatiales</taxon>
        <taxon>Ectothiorhodospiraceae</taxon>
        <taxon>Aquisalimonas</taxon>
    </lineage>
</organism>
<sequence length="72" mass="8321">MATVDFTLNVSRDDMLAYYGGYSSQVVVCSDDGVWVQFPANRLRAFVNHDGVHGRFRLYYDESGRIERLDRL</sequence>
<dbReference type="Pfam" id="PF11197">
    <property type="entry name" value="DUF2835"/>
    <property type="match status" value="1"/>
</dbReference>
<protein>
    <recommendedName>
        <fullName evidence="3">DUF2835 domain-containing protein</fullName>
    </recommendedName>
</protein>
<keyword evidence="2" id="KW-1185">Reference proteome</keyword>
<gene>
    <name evidence="1" type="ORF">SAMN04488052_11384</name>
</gene>
<evidence type="ECO:0000313" key="2">
    <source>
        <dbReference type="Proteomes" id="UP000199657"/>
    </source>
</evidence>
<reference evidence="1 2" key="1">
    <citation type="submission" date="2016-10" db="EMBL/GenBank/DDBJ databases">
        <authorList>
            <person name="de Groot N.N."/>
        </authorList>
    </citation>
    <scope>NUCLEOTIDE SEQUENCE [LARGE SCALE GENOMIC DNA]</scope>
    <source>
        <strain evidence="1 2">CGMCC 1.6291</strain>
    </source>
</reference>
<dbReference type="Proteomes" id="UP000199657">
    <property type="component" value="Unassembled WGS sequence"/>
</dbReference>